<comment type="caution">
    <text evidence="3">The sequence shown here is derived from an EMBL/GenBank/DDBJ whole genome shotgun (WGS) entry which is preliminary data.</text>
</comment>
<evidence type="ECO:0000313" key="4">
    <source>
        <dbReference type="Proteomes" id="UP000232323"/>
    </source>
</evidence>
<evidence type="ECO:0000256" key="2">
    <source>
        <dbReference type="SAM" id="MobiDB-lite"/>
    </source>
</evidence>
<keyword evidence="1" id="KW-0175">Coiled coil</keyword>
<protein>
    <submittedName>
        <fullName evidence="3">Uncharacterized protein</fullName>
    </submittedName>
</protein>
<reference evidence="3 4" key="1">
    <citation type="submission" date="2017-08" db="EMBL/GenBank/DDBJ databases">
        <title>Acidophilic green algal genome provides insights into adaptation to an acidic environment.</title>
        <authorList>
            <person name="Hirooka S."/>
            <person name="Hirose Y."/>
            <person name="Kanesaki Y."/>
            <person name="Higuchi S."/>
            <person name="Fujiwara T."/>
            <person name="Onuma R."/>
            <person name="Era A."/>
            <person name="Ohbayashi R."/>
            <person name="Uzuka A."/>
            <person name="Nozaki H."/>
            <person name="Yoshikawa H."/>
            <person name="Miyagishima S.Y."/>
        </authorList>
    </citation>
    <scope>NUCLEOTIDE SEQUENCE [LARGE SCALE GENOMIC DNA]</scope>
    <source>
        <strain evidence="3 4">NIES-2499</strain>
    </source>
</reference>
<keyword evidence="4" id="KW-1185">Reference proteome</keyword>
<evidence type="ECO:0000313" key="3">
    <source>
        <dbReference type="EMBL" id="GAX86399.1"/>
    </source>
</evidence>
<evidence type="ECO:0000256" key="1">
    <source>
        <dbReference type="SAM" id="Coils"/>
    </source>
</evidence>
<proteinExistence type="predicted"/>
<feature type="non-terminal residue" evidence="3">
    <location>
        <position position="96"/>
    </location>
</feature>
<accession>A0A250XTV1</accession>
<gene>
    <name evidence="3" type="ORF">CEUSTIGMA_g13810.t1</name>
</gene>
<dbReference type="AlphaFoldDB" id="A0A250XTV1"/>
<dbReference type="Proteomes" id="UP000232323">
    <property type="component" value="Unassembled WGS sequence"/>
</dbReference>
<organism evidence="3 4">
    <name type="scientific">Chlamydomonas eustigma</name>
    <dbReference type="NCBI Taxonomy" id="1157962"/>
    <lineage>
        <taxon>Eukaryota</taxon>
        <taxon>Viridiplantae</taxon>
        <taxon>Chlorophyta</taxon>
        <taxon>core chlorophytes</taxon>
        <taxon>Chlorophyceae</taxon>
        <taxon>CS clade</taxon>
        <taxon>Chlamydomonadales</taxon>
        <taxon>Chlamydomonadaceae</taxon>
        <taxon>Chlamydomonas</taxon>
    </lineage>
</organism>
<feature type="coiled-coil region" evidence="1">
    <location>
        <begin position="69"/>
        <end position="96"/>
    </location>
</feature>
<dbReference type="EMBL" id="BEGY01000292">
    <property type="protein sequence ID" value="GAX86399.1"/>
    <property type="molecule type" value="Genomic_DNA"/>
</dbReference>
<name>A0A250XTV1_9CHLO</name>
<sequence>MQAKLAQDRAELQRRERARRAEERAERKARIRLLQTELEIVKSNQPTSVVNNDLAGVSSSLIPTDQDSVIAFEAQVHALTEQLQNLSVEFVQAELE</sequence>
<feature type="region of interest" description="Disordered" evidence="2">
    <location>
        <begin position="1"/>
        <end position="21"/>
    </location>
</feature>